<evidence type="ECO:0000256" key="1">
    <source>
        <dbReference type="ARBA" id="ARBA00000085"/>
    </source>
</evidence>
<dbReference type="Gene3D" id="6.10.340.10">
    <property type="match status" value="1"/>
</dbReference>
<name>A0A1C5JC64_9ACTN</name>
<feature type="transmembrane region" description="Helical" evidence="11">
    <location>
        <begin position="12"/>
        <end position="31"/>
    </location>
</feature>
<dbReference type="AlphaFoldDB" id="A0A1C5JC64"/>
<dbReference type="Pfam" id="PF08376">
    <property type="entry name" value="NIT"/>
    <property type="match status" value="1"/>
</dbReference>
<evidence type="ECO:0000256" key="5">
    <source>
        <dbReference type="ARBA" id="ARBA00022679"/>
    </source>
</evidence>
<evidence type="ECO:0000256" key="2">
    <source>
        <dbReference type="ARBA" id="ARBA00004370"/>
    </source>
</evidence>
<dbReference type="Pfam" id="PF02518">
    <property type="entry name" value="HATPase_c"/>
    <property type="match status" value="1"/>
</dbReference>
<keyword evidence="7 14" id="KW-0418">Kinase</keyword>
<dbReference type="InterPro" id="IPR003660">
    <property type="entry name" value="HAMP_dom"/>
</dbReference>
<dbReference type="GO" id="GO:0005886">
    <property type="term" value="C:plasma membrane"/>
    <property type="evidence" value="ECO:0007669"/>
    <property type="project" value="TreeGrafter"/>
</dbReference>
<dbReference type="PANTHER" id="PTHR45436:SF5">
    <property type="entry name" value="SENSOR HISTIDINE KINASE TRCS"/>
    <property type="match status" value="1"/>
</dbReference>
<evidence type="ECO:0000313" key="15">
    <source>
        <dbReference type="Proteomes" id="UP000198210"/>
    </source>
</evidence>
<keyword evidence="11" id="KW-0472">Membrane</keyword>
<sequence>MGSRSSNLRTKVVALLVSLVALWGFTAWVTIRDGVNLLGVQAYDTKVFDPTEPLLLQLQLERRTSVIYLGRPDDERRAALADIRERTDQLAVDFKKSSENWQVDLFAGEGLDRRINELVAGLDDLARTRAAVDDRSIDRTEANAAFTGLIETIYRLYDALGNLDDEQVAEDTAALIVLNRSRELLSQEDALLAGVLTAGRITPAERAQFTRTVGARRFTATQAISRLPSADQLRYQEMSEGETFTRLTNLENRVMTVDVSSKPPFAAQAWDDVSAPALTEIADVVLAGGDDVVDRATPVAVGVIVRLVLAAGLGLLAVIASIVVSITTARALVRQLERLREAAFQLANERLPGVVTRLGHGEEVDVAAEAPPLEFGDDEIGQVGKAFNAVQETAIRTAVEQADLRRSVREVFLSLARRTQALVHRQLTLLDTMERREHDAEELEDLFRVDHLATRMRRNAENLIVLSGSTPGRAWRRNVPMVDVIRGAVAEVEDYTRVNVLPLGAVSLAGRAVGDVIHLLAELIENGLSFSPPHTSVEVRGQLVGNGFAIEIEDRGLGMTEEDLAAANHRITDRSELNLANATRLGLYVVSRLTERHGVRVRLKESPYGGTTAVVLIPLELVTADGEDPSSSGGFPAGTGVAGEGRPVVPAPTPAGTVPAAGAPAVATAAADGERPASPPVVSRPRSAPAEAAEPDGLPTRSRGTTTAAPDGLPTRARRPQRAGLDDPTNAPGLPTRAAPAGTMSTMDADADAGVAGDPLPAEPPRTDTGLPVRVRQASIVPELRADPAAEEDTDDDAARPPEQVRRMMSSYQTGTRRGRTDAARLLGGAGSGAPGGTARDTGDEQAT</sequence>
<keyword evidence="8 11" id="KW-1133">Transmembrane helix</keyword>
<reference evidence="14 15" key="1">
    <citation type="submission" date="2016-06" db="EMBL/GenBank/DDBJ databases">
        <authorList>
            <person name="Kjaerup R.B."/>
            <person name="Dalgaard T.S."/>
            <person name="Juul-Madsen H.R."/>
        </authorList>
    </citation>
    <scope>NUCLEOTIDE SEQUENCE [LARGE SCALE GENOMIC DNA]</scope>
    <source>
        <strain evidence="14 15">DSM 45097</strain>
    </source>
</reference>
<dbReference type="Proteomes" id="UP000198210">
    <property type="component" value="Chromosome I"/>
</dbReference>
<evidence type="ECO:0000259" key="13">
    <source>
        <dbReference type="PROSITE" id="PS50906"/>
    </source>
</evidence>
<dbReference type="GO" id="GO:0000160">
    <property type="term" value="P:phosphorelay signal transduction system"/>
    <property type="evidence" value="ECO:0007669"/>
    <property type="project" value="UniProtKB-KW"/>
</dbReference>
<dbReference type="GO" id="GO:0004673">
    <property type="term" value="F:protein histidine kinase activity"/>
    <property type="evidence" value="ECO:0007669"/>
    <property type="project" value="UniProtKB-EC"/>
</dbReference>
<keyword evidence="6 11" id="KW-0812">Transmembrane</keyword>
<evidence type="ECO:0000256" key="3">
    <source>
        <dbReference type="ARBA" id="ARBA00012438"/>
    </source>
</evidence>
<evidence type="ECO:0000259" key="12">
    <source>
        <dbReference type="PROSITE" id="PS50109"/>
    </source>
</evidence>
<dbReference type="PANTHER" id="PTHR45436">
    <property type="entry name" value="SENSOR HISTIDINE KINASE YKOH"/>
    <property type="match status" value="1"/>
</dbReference>
<organism evidence="14 15">
    <name type="scientific">Micromonospora siamensis</name>
    <dbReference type="NCBI Taxonomy" id="299152"/>
    <lineage>
        <taxon>Bacteria</taxon>
        <taxon>Bacillati</taxon>
        <taxon>Actinomycetota</taxon>
        <taxon>Actinomycetes</taxon>
        <taxon>Micromonosporales</taxon>
        <taxon>Micromonosporaceae</taxon>
        <taxon>Micromonospora</taxon>
    </lineage>
</organism>
<keyword evidence="5" id="KW-0808">Transferase</keyword>
<dbReference type="InterPro" id="IPR005467">
    <property type="entry name" value="His_kinase_dom"/>
</dbReference>
<evidence type="ECO:0000256" key="6">
    <source>
        <dbReference type="ARBA" id="ARBA00022692"/>
    </source>
</evidence>
<dbReference type="EC" id="2.7.13.3" evidence="3"/>
<evidence type="ECO:0000256" key="9">
    <source>
        <dbReference type="ARBA" id="ARBA00023012"/>
    </source>
</evidence>
<feature type="compositionally biased region" description="Basic and acidic residues" evidence="10">
    <location>
        <begin position="797"/>
        <end position="806"/>
    </location>
</feature>
<dbReference type="SMART" id="SM00304">
    <property type="entry name" value="HAMP"/>
    <property type="match status" value="1"/>
</dbReference>
<dbReference type="Gene3D" id="3.30.565.10">
    <property type="entry name" value="Histidine kinase-like ATPase, C-terminal domain"/>
    <property type="match status" value="1"/>
</dbReference>
<keyword evidence="15" id="KW-1185">Reference proteome</keyword>
<evidence type="ECO:0000256" key="10">
    <source>
        <dbReference type="SAM" id="MobiDB-lite"/>
    </source>
</evidence>
<evidence type="ECO:0000256" key="11">
    <source>
        <dbReference type="SAM" id="Phobius"/>
    </source>
</evidence>
<evidence type="ECO:0000256" key="8">
    <source>
        <dbReference type="ARBA" id="ARBA00022989"/>
    </source>
</evidence>
<dbReference type="SMART" id="SM00387">
    <property type="entry name" value="HATPase_c"/>
    <property type="match status" value="1"/>
</dbReference>
<dbReference type="PROSITE" id="PS50109">
    <property type="entry name" value="HIS_KIN"/>
    <property type="match status" value="1"/>
</dbReference>
<accession>A0A1C5JC64</accession>
<evidence type="ECO:0000256" key="4">
    <source>
        <dbReference type="ARBA" id="ARBA00022553"/>
    </source>
</evidence>
<dbReference type="SUPFAM" id="SSF55874">
    <property type="entry name" value="ATPase domain of HSP90 chaperone/DNA topoisomerase II/histidine kinase"/>
    <property type="match status" value="1"/>
</dbReference>
<dbReference type="InterPro" id="IPR010910">
    <property type="entry name" value="Nitrate/nitrite_sensing_bac"/>
</dbReference>
<dbReference type="PROSITE" id="PS50906">
    <property type="entry name" value="NIT"/>
    <property type="match status" value="1"/>
</dbReference>
<evidence type="ECO:0000313" key="14">
    <source>
        <dbReference type="EMBL" id="SCG68142.1"/>
    </source>
</evidence>
<dbReference type="InterPro" id="IPR036890">
    <property type="entry name" value="HATPase_C_sf"/>
</dbReference>
<feature type="compositionally biased region" description="Low complexity" evidence="10">
    <location>
        <begin position="654"/>
        <end position="671"/>
    </location>
</feature>
<proteinExistence type="predicted"/>
<feature type="compositionally biased region" description="Low complexity" evidence="10">
    <location>
        <begin position="680"/>
        <end position="692"/>
    </location>
</feature>
<feature type="domain" description="Histidine kinase" evidence="12">
    <location>
        <begin position="516"/>
        <end position="621"/>
    </location>
</feature>
<dbReference type="RefSeq" id="WP_088972204.1">
    <property type="nucleotide sequence ID" value="NZ_JBHLYF010000004.1"/>
</dbReference>
<dbReference type="EMBL" id="LT607751">
    <property type="protein sequence ID" value="SCG68142.1"/>
    <property type="molecule type" value="Genomic_DNA"/>
</dbReference>
<keyword evidence="9" id="KW-0902">Two-component regulatory system</keyword>
<dbReference type="InterPro" id="IPR003594">
    <property type="entry name" value="HATPase_dom"/>
</dbReference>
<dbReference type="InterPro" id="IPR050428">
    <property type="entry name" value="TCS_sensor_his_kinase"/>
</dbReference>
<feature type="domain" description="NIT" evidence="13">
    <location>
        <begin position="49"/>
        <end position="299"/>
    </location>
</feature>
<keyword evidence="4" id="KW-0597">Phosphoprotein</keyword>
<comment type="catalytic activity">
    <reaction evidence="1">
        <text>ATP + protein L-histidine = ADP + protein N-phospho-L-histidine.</text>
        <dbReference type="EC" id="2.7.13.3"/>
    </reaction>
</comment>
<comment type="subcellular location">
    <subcellularLocation>
        <location evidence="2">Membrane</location>
    </subcellularLocation>
</comment>
<feature type="region of interest" description="Disordered" evidence="10">
    <location>
        <begin position="627"/>
        <end position="848"/>
    </location>
</feature>
<dbReference type="InterPro" id="IPR013587">
    <property type="entry name" value="Nitrate/nitrite_sensing"/>
</dbReference>
<protein>
    <recommendedName>
        <fullName evidence="3">histidine kinase</fullName>
        <ecNumber evidence="3">2.7.13.3</ecNumber>
    </recommendedName>
</protein>
<gene>
    <name evidence="14" type="ORF">GA0074704_4352</name>
</gene>
<evidence type="ECO:0000256" key="7">
    <source>
        <dbReference type="ARBA" id="ARBA00022777"/>
    </source>
</evidence>